<sequence length="322" mass="35857">MELRHLRYFVTVAEERSFRRASLRLHISQPPLSRLIKQLEEQVGAQLFDRTTTGVELTAAGEVFLEGANKALRITSDAVERSRRAATGDFGHLEVAYYGSVIFGTIPHLIGAYRDAQPRVTVRLSHMTKDWQIRALRDGWLDIGFARYYRDEPDIASEVVVSEPVVLAVPSTHPLANRTVVPMSALRDECMIVYPAASRPSFADEVMLFCDQAGFTPRIVQETEDPMACLALVSGGVGIALVPISTVNIRLPRVAFLKVTDPEPTSSLCCVYRRNDQRPLLSGFLAVVRALNLNALNNNAFEEQSRLVELGHDSRGRRKANI</sequence>
<evidence type="ECO:0000313" key="6">
    <source>
        <dbReference type="EMBL" id="AEX00415.1"/>
    </source>
</evidence>
<dbReference type="GO" id="GO:0003700">
    <property type="term" value="F:DNA-binding transcription factor activity"/>
    <property type="evidence" value="ECO:0007669"/>
    <property type="project" value="InterPro"/>
</dbReference>
<dbReference type="InterPro" id="IPR036390">
    <property type="entry name" value="WH_DNA-bd_sf"/>
</dbReference>
<dbReference type="Pfam" id="PF03466">
    <property type="entry name" value="LysR_substrate"/>
    <property type="match status" value="1"/>
</dbReference>
<dbReference type="SUPFAM" id="SSF53850">
    <property type="entry name" value="Periplasmic binding protein-like II"/>
    <property type="match status" value="1"/>
</dbReference>
<dbReference type="Pfam" id="PF00126">
    <property type="entry name" value="HTH_1"/>
    <property type="match status" value="1"/>
</dbReference>
<comment type="similarity">
    <text evidence="1">Belongs to the LysR transcriptional regulatory family.</text>
</comment>
<dbReference type="PANTHER" id="PTHR30346:SF0">
    <property type="entry name" value="HCA OPERON TRANSCRIPTIONAL ACTIVATOR HCAR"/>
    <property type="match status" value="1"/>
</dbReference>
<evidence type="ECO:0000256" key="3">
    <source>
        <dbReference type="ARBA" id="ARBA00023125"/>
    </source>
</evidence>
<keyword evidence="4" id="KW-0804">Transcription</keyword>
<organism evidence="6">
    <name type="scientific">Comamonas testosteroni</name>
    <name type="common">Pseudomonas testosteroni</name>
    <dbReference type="NCBI Taxonomy" id="285"/>
    <lineage>
        <taxon>Bacteria</taxon>
        <taxon>Pseudomonadati</taxon>
        <taxon>Pseudomonadota</taxon>
        <taxon>Betaproteobacteria</taxon>
        <taxon>Burkholderiales</taxon>
        <taxon>Comamonadaceae</taxon>
        <taxon>Comamonas</taxon>
    </lineage>
</organism>
<evidence type="ECO:0000256" key="1">
    <source>
        <dbReference type="ARBA" id="ARBA00009437"/>
    </source>
</evidence>
<dbReference type="Gene3D" id="3.40.190.10">
    <property type="entry name" value="Periplasmic binding protein-like II"/>
    <property type="match status" value="2"/>
</dbReference>
<reference evidence="6" key="2">
    <citation type="journal article" date="2012" name="Appl. Environ. Microbiol.">
        <title>Role of IncP-1beta Plasmids pWDL7::rfp and pNB8c in Chloroaniline Catabolism as Determined by Genomic and Functional Analyses.</title>
        <authorList>
            <person name="Krol J.E."/>
            <person name="Penrod J.T."/>
            <person name="McCaslin H."/>
            <person name="Rogers L.M."/>
            <person name="Yano H."/>
            <person name="Stancik A.D."/>
            <person name="Dejonghe W."/>
            <person name="Brown C.J."/>
            <person name="Parales R.E."/>
            <person name="Wuertz S."/>
            <person name="Top E.M."/>
        </authorList>
    </citation>
    <scope>NUCLEOTIDE SEQUENCE</scope>
    <source>
        <strain evidence="6">TB30</strain>
        <plasmid evidence="6">pTB30</plasmid>
    </source>
</reference>
<dbReference type="Gene3D" id="1.10.10.10">
    <property type="entry name" value="Winged helix-like DNA-binding domain superfamily/Winged helix DNA-binding domain"/>
    <property type="match status" value="1"/>
</dbReference>
<keyword evidence="2" id="KW-0805">Transcription regulation</keyword>
<dbReference type="InterPro" id="IPR005119">
    <property type="entry name" value="LysR_subst-bd"/>
</dbReference>
<name>G9C9F0_COMTE</name>
<dbReference type="EMBL" id="JF274987">
    <property type="protein sequence ID" value="AEX00415.1"/>
    <property type="molecule type" value="Genomic_DNA"/>
</dbReference>
<dbReference type="AlphaFoldDB" id="G9C9F0"/>
<dbReference type="InterPro" id="IPR000847">
    <property type="entry name" value="LysR_HTH_N"/>
</dbReference>
<evidence type="ECO:0000259" key="5">
    <source>
        <dbReference type="PROSITE" id="PS50931"/>
    </source>
</evidence>
<keyword evidence="6" id="KW-0614">Plasmid</keyword>
<dbReference type="FunFam" id="1.10.10.10:FF:000001">
    <property type="entry name" value="LysR family transcriptional regulator"/>
    <property type="match status" value="1"/>
</dbReference>
<dbReference type="RefSeq" id="WP_014386252.1">
    <property type="nucleotide sequence ID" value="NC_016968.1"/>
</dbReference>
<evidence type="ECO:0000256" key="4">
    <source>
        <dbReference type="ARBA" id="ARBA00023163"/>
    </source>
</evidence>
<accession>G9C9F0</accession>
<reference evidence="6" key="1">
    <citation type="journal article" date="2002" name="FEMS Microbiol. Ecol.">
        <title>Diversity of 3-chloroaniline and 3,4-dichloroaniline degrading bacteria isolated from three different soils and involvement of their plasmids in chloroaniline degradation.</title>
        <authorList>
            <person name="Dejonghe W."/>
            <person name="Goris J."/>
            <person name="Dierickx A."/>
            <person name="De Dobbeleer V."/>
            <person name="Crul K."/>
            <person name="De Vos P."/>
            <person name="Verstraete W."/>
            <person name="Top E.M."/>
        </authorList>
    </citation>
    <scope>NUCLEOTIDE SEQUENCE</scope>
    <source>
        <strain evidence="6">TB30</strain>
        <plasmid evidence="6">pTB30</plasmid>
    </source>
</reference>
<keyword evidence="3" id="KW-0238">DNA-binding</keyword>
<geneLocation type="plasmid" evidence="6">
    <name>pTB30</name>
</geneLocation>
<dbReference type="PANTHER" id="PTHR30346">
    <property type="entry name" value="TRANSCRIPTIONAL DUAL REGULATOR HCAR-RELATED"/>
    <property type="match status" value="1"/>
</dbReference>
<protein>
    <submittedName>
        <fullName evidence="6">LysR family transcriptional regulator</fullName>
    </submittedName>
</protein>
<feature type="domain" description="HTH lysR-type" evidence="5">
    <location>
        <begin position="1"/>
        <end position="58"/>
    </location>
</feature>
<dbReference type="PRINTS" id="PR00039">
    <property type="entry name" value="HTHLYSR"/>
</dbReference>
<dbReference type="PROSITE" id="PS50931">
    <property type="entry name" value="HTH_LYSR"/>
    <property type="match status" value="1"/>
</dbReference>
<proteinExistence type="inferred from homology"/>
<dbReference type="GO" id="GO:0003677">
    <property type="term" value="F:DNA binding"/>
    <property type="evidence" value="ECO:0007669"/>
    <property type="project" value="UniProtKB-KW"/>
</dbReference>
<dbReference type="GO" id="GO:0032993">
    <property type="term" value="C:protein-DNA complex"/>
    <property type="evidence" value="ECO:0007669"/>
    <property type="project" value="TreeGrafter"/>
</dbReference>
<evidence type="ECO:0000256" key="2">
    <source>
        <dbReference type="ARBA" id="ARBA00023015"/>
    </source>
</evidence>
<dbReference type="InterPro" id="IPR036388">
    <property type="entry name" value="WH-like_DNA-bd_sf"/>
</dbReference>
<dbReference type="SUPFAM" id="SSF46785">
    <property type="entry name" value="Winged helix' DNA-binding domain"/>
    <property type="match status" value="1"/>
</dbReference>